<dbReference type="Pfam" id="PF02485">
    <property type="entry name" value="Branch"/>
    <property type="match status" value="1"/>
</dbReference>
<reference evidence="9 10" key="1">
    <citation type="submission" date="2016-03" db="EMBL/GenBank/DDBJ databases">
        <title>Mechanisms controlling the formation of the plant cell surface in tip-growing cells are functionally conserved among land plants.</title>
        <authorList>
            <person name="Honkanen S."/>
            <person name="Jones V.A."/>
            <person name="Morieri G."/>
            <person name="Champion C."/>
            <person name="Hetherington A.J."/>
            <person name="Kelly S."/>
            <person name="Saint-Marcoux D."/>
            <person name="Proust H."/>
            <person name="Prescott H."/>
            <person name="Dolan L."/>
        </authorList>
    </citation>
    <scope>NUCLEOTIDE SEQUENCE [LARGE SCALE GENOMIC DNA]</scope>
    <source>
        <strain evidence="10">cv. Tak-1 and cv. Tak-2</strain>
        <tissue evidence="9">Whole gametophyte</tissue>
    </source>
</reference>
<evidence type="ECO:0000313" key="10">
    <source>
        <dbReference type="Proteomes" id="UP000077202"/>
    </source>
</evidence>
<evidence type="ECO:0000256" key="5">
    <source>
        <dbReference type="ARBA" id="ARBA00023180"/>
    </source>
</evidence>
<proteinExistence type="predicted"/>
<feature type="compositionally biased region" description="Polar residues" evidence="6">
    <location>
        <begin position="1"/>
        <end position="10"/>
    </location>
</feature>
<evidence type="ECO:0000256" key="6">
    <source>
        <dbReference type="SAM" id="MobiDB-lite"/>
    </source>
</evidence>
<protein>
    <submittedName>
        <fullName evidence="9">Uncharacterized protein</fullName>
    </submittedName>
</protein>
<evidence type="ECO:0000256" key="7">
    <source>
        <dbReference type="SAM" id="Phobius"/>
    </source>
</evidence>
<keyword evidence="10" id="KW-1185">Reference proteome</keyword>
<evidence type="ECO:0000256" key="2">
    <source>
        <dbReference type="ARBA" id="ARBA00022676"/>
    </source>
</evidence>
<evidence type="ECO:0000256" key="4">
    <source>
        <dbReference type="ARBA" id="ARBA00023136"/>
    </source>
</evidence>
<keyword evidence="7" id="KW-0812">Transmembrane</keyword>
<keyword evidence="2" id="KW-0328">Glycosyltransferase</keyword>
<feature type="region of interest" description="Disordered" evidence="6">
    <location>
        <begin position="1"/>
        <end position="29"/>
    </location>
</feature>
<organism evidence="9 10">
    <name type="scientific">Marchantia polymorpha subsp. ruderalis</name>
    <dbReference type="NCBI Taxonomy" id="1480154"/>
    <lineage>
        <taxon>Eukaryota</taxon>
        <taxon>Viridiplantae</taxon>
        <taxon>Streptophyta</taxon>
        <taxon>Embryophyta</taxon>
        <taxon>Marchantiophyta</taxon>
        <taxon>Marchantiopsida</taxon>
        <taxon>Marchantiidae</taxon>
        <taxon>Marchantiales</taxon>
        <taxon>Marchantiaceae</taxon>
        <taxon>Marchantia</taxon>
    </lineage>
</organism>
<dbReference type="GO" id="GO:0016757">
    <property type="term" value="F:glycosyltransferase activity"/>
    <property type="evidence" value="ECO:0007669"/>
    <property type="project" value="UniProtKB-KW"/>
</dbReference>
<reference evidence="11" key="3">
    <citation type="journal article" date="2020" name="Curr. Biol.">
        <title>Chromatin organization in early land plants reveals an ancestral association between H3K27me3, transposons, and constitutive heterochromatin.</title>
        <authorList>
            <person name="Montgomery S.A."/>
            <person name="Tanizawa Y."/>
            <person name="Galik B."/>
            <person name="Wang N."/>
            <person name="Ito T."/>
            <person name="Mochizuki T."/>
            <person name="Akimcheva S."/>
            <person name="Bowman J.L."/>
            <person name="Cognat V."/>
            <person name="Marechal-Drouard L."/>
            <person name="Ekker H."/>
            <person name="Hong S.F."/>
            <person name="Kohchi T."/>
            <person name="Lin S.S."/>
            <person name="Liu L.D."/>
            <person name="Nakamura Y."/>
            <person name="Valeeva L.R."/>
            <person name="Shakirov E.V."/>
            <person name="Shippen D.E."/>
            <person name="Wei W.L."/>
            <person name="Yagura M."/>
            <person name="Yamaoka S."/>
            <person name="Yamato K.T."/>
            <person name="Liu C."/>
            <person name="Berger F."/>
        </authorList>
    </citation>
    <scope>NUCLEOTIDE SEQUENCE [LARGE SCALE GENOMIC DNA]</scope>
    <source>
        <strain evidence="11">Tak-1</strain>
    </source>
</reference>
<accession>A0A176WP24</accession>
<evidence type="ECO:0000313" key="11">
    <source>
        <dbReference type="Proteomes" id="UP001162541"/>
    </source>
</evidence>
<name>A0A176WP24_MARPO</name>
<keyword evidence="7" id="KW-1133">Transmembrane helix</keyword>
<keyword evidence="3" id="KW-0808">Transferase</keyword>
<keyword evidence="4 7" id="KW-0472">Membrane</keyword>
<dbReference type="PANTHER" id="PTHR31042:SF8">
    <property type="entry name" value="CORE-2_I-BRANCHING BETA-1,6-N-ACETYLGLUCOSAMINYLTRANSFERASE FAMILY PROTEIN"/>
    <property type="match status" value="1"/>
</dbReference>
<evidence type="ECO:0000256" key="3">
    <source>
        <dbReference type="ARBA" id="ARBA00022679"/>
    </source>
</evidence>
<dbReference type="Proteomes" id="UP001162541">
    <property type="component" value="Chromosome 4"/>
</dbReference>
<feature type="transmembrane region" description="Helical" evidence="7">
    <location>
        <begin position="41"/>
        <end position="66"/>
    </location>
</feature>
<dbReference type="InterPro" id="IPR044174">
    <property type="entry name" value="BC10-like"/>
</dbReference>
<dbReference type="AlphaFoldDB" id="A0A176WP24"/>
<gene>
    <name evidence="9" type="ORF">AXG93_4605s1070</name>
    <name evidence="8" type="ORF">Mp_4g14550</name>
</gene>
<evidence type="ECO:0000313" key="8">
    <source>
        <dbReference type="EMBL" id="BBN08797.1"/>
    </source>
</evidence>
<evidence type="ECO:0000256" key="1">
    <source>
        <dbReference type="ARBA" id="ARBA00004606"/>
    </source>
</evidence>
<keyword evidence="5" id="KW-0325">Glycoprotein</keyword>
<reference evidence="8" key="2">
    <citation type="journal article" date="2019" name="Curr. Biol.">
        <title>Chromatin organization in early land plants reveals an ancestral association between H3K27me3, transposons, and constitutive heterochromatin.</title>
        <authorList>
            <person name="Montgomery S.A."/>
            <person name="Tanizawa Y."/>
            <person name="Galik B."/>
            <person name="Wang N."/>
            <person name="Ito T."/>
            <person name="Mochizuki T."/>
            <person name="Akimcheva S."/>
            <person name="Bowman J."/>
            <person name="Cognat V."/>
            <person name="Drouard L."/>
            <person name="Ekker H."/>
            <person name="Houng S."/>
            <person name="Kohchi T."/>
            <person name="Lin S."/>
            <person name="Liu L.D."/>
            <person name="Nakamura Y."/>
            <person name="Valeeva L.R."/>
            <person name="Shakirov E.V."/>
            <person name="Shippen D.E."/>
            <person name="Wei W."/>
            <person name="Yagura M."/>
            <person name="Yamaoka S."/>
            <person name="Yamato K.T."/>
            <person name="Liu C."/>
            <person name="Berger F."/>
        </authorList>
    </citation>
    <scope>NUCLEOTIDE SEQUENCE [LARGE SCALE GENOMIC DNA]</scope>
    <source>
        <strain evidence="8">Tak-1</strain>
    </source>
</reference>
<dbReference type="EMBL" id="LVLJ01000435">
    <property type="protein sequence ID" value="OAE34245.1"/>
    <property type="molecule type" value="Genomic_DNA"/>
</dbReference>
<evidence type="ECO:0000313" key="9">
    <source>
        <dbReference type="EMBL" id="OAE34245.1"/>
    </source>
</evidence>
<dbReference type="GO" id="GO:0016020">
    <property type="term" value="C:membrane"/>
    <property type="evidence" value="ECO:0007669"/>
    <property type="project" value="UniProtKB-SubCell"/>
</dbReference>
<sequence>MNNRTSSSSMLIAEESGLSRIPSQSKEPGRKREWVPKLTSVLFFFILLGSGVLLGVMASLHMLGYFEGNVFTNHCRNGFSNWMPSNPTQEWLLPKSLHHEMGDEELLWRASVTPQRAGLPITRTPKIAFMFLTKGPLPLYKLWERYFKGHRDLFSVYVHATPGFRLDVPYSSVFYGRQIPSQEARWGEMSMCDAERRLLANALLDFSNERFVLLSESCIPVFNFTMFYDHVINSRASFVGAFDDPGPFGRGRYNPNMEPEVAVEQWRKGAQWFEVSRKHAVFIVSDTKYYPKFRDFCKPNCYVDEHYITTMMFIEFPNEIANRSVTSVDWSRGGSHPAMFNKHDIRPELIQRIQDDRNCVLYGIPHQICYFFARKFSPNTLDPLLELAPKMLELE</sequence>
<dbReference type="InterPro" id="IPR003406">
    <property type="entry name" value="Glyco_trans_14"/>
</dbReference>
<dbReference type="EMBL" id="AP019869">
    <property type="protein sequence ID" value="BBN08797.1"/>
    <property type="molecule type" value="Genomic_DNA"/>
</dbReference>
<dbReference type="Proteomes" id="UP000077202">
    <property type="component" value="Unassembled WGS sequence"/>
</dbReference>
<dbReference type="PANTHER" id="PTHR31042">
    <property type="entry name" value="CORE-2/I-BRANCHING BETA-1,6-N-ACETYLGLUCOSAMINYLTRANSFERASE FAMILY PROTEIN-RELATED"/>
    <property type="match status" value="1"/>
</dbReference>
<comment type="subcellular location">
    <subcellularLocation>
        <location evidence="1">Membrane</location>
        <topology evidence="1">Single-pass type II membrane protein</topology>
    </subcellularLocation>
</comment>